<dbReference type="GO" id="GO:0005524">
    <property type="term" value="F:ATP binding"/>
    <property type="evidence" value="ECO:0007669"/>
    <property type="project" value="InterPro"/>
</dbReference>
<reference evidence="2" key="1">
    <citation type="journal article" date="2005" name="J. Eukaryot. Microbiol.">
        <title>Microsporidian mitochondrial proteins: expression in Antonospora locustae spores and identification of genes coding for two further proteins.</title>
        <authorList>
            <person name="Williams B.A."/>
            <person name="Keeling P.J."/>
        </authorList>
    </citation>
    <scope>NUCLEOTIDE SEQUENCE</scope>
</reference>
<dbReference type="PROSITE" id="PS00211">
    <property type="entry name" value="ABC_TRANSPORTER_1"/>
    <property type="match status" value="1"/>
</dbReference>
<feature type="non-terminal residue" evidence="2">
    <location>
        <position position="1"/>
    </location>
</feature>
<dbReference type="AlphaFoldDB" id="Q4VFZ8"/>
<dbReference type="PANTHER" id="PTHR43394:SF1">
    <property type="entry name" value="ATP-BINDING CASSETTE SUB-FAMILY B MEMBER 10, MITOCHONDRIAL"/>
    <property type="match status" value="1"/>
</dbReference>
<feature type="domain" description="ABC transporter" evidence="1">
    <location>
        <begin position="2"/>
        <end position="106"/>
    </location>
</feature>
<dbReference type="Gene3D" id="3.40.50.300">
    <property type="entry name" value="P-loop containing nucleotide triphosphate hydrolases"/>
    <property type="match status" value="1"/>
</dbReference>
<dbReference type="InterPro" id="IPR039421">
    <property type="entry name" value="Type_1_exporter"/>
</dbReference>
<reference evidence="2" key="2">
    <citation type="submission" date="2005-03" db="EMBL/GenBank/DDBJ databases">
        <authorList>
            <person name="Williams B.A.P."/>
            <person name="Keeling P.J."/>
        </authorList>
    </citation>
    <scope>NUCLEOTIDE SEQUENCE</scope>
</reference>
<accession>Q4VFZ8</accession>
<evidence type="ECO:0000313" key="2">
    <source>
        <dbReference type="EMBL" id="AAY27417.1"/>
    </source>
</evidence>
<dbReference type="Pfam" id="PF00005">
    <property type="entry name" value="ABC_tran"/>
    <property type="match status" value="1"/>
</dbReference>
<dbReference type="PANTHER" id="PTHR43394">
    <property type="entry name" value="ATP-DEPENDENT PERMEASE MDL1, MITOCHONDRIAL"/>
    <property type="match status" value="1"/>
</dbReference>
<dbReference type="InterPro" id="IPR017871">
    <property type="entry name" value="ABC_transporter-like_CS"/>
</dbReference>
<sequence>DGENLQLHTQESLRGMFSYVQQDSSLFNDSVRYNIKYSNIDCPDYFMVGLCKNLEIHDSIMRLSDGYDTVVGERGKYLSGGERQKIALARALLCDTDILLLDEPTAALDKEAECIVIKKMFELFPGKTVIMIVHNFDVLKLFDRILCITNGTLKEIKRPEDLLRENDVIVW</sequence>
<organism evidence="2">
    <name type="scientific">Antonospora locustae</name>
    <name type="common">Microsporidian parasite</name>
    <name type="synonym">Nosema locustae</name>
    <dbReference type="NCBI Taxonomy" id="278021"/>
    <lineage>
        <taxon>Eukaryota</taxon>
        <taxon>Fungi</taxon>
        <taxon>Fungi incertae sedis</taxon>
        <taxon>Microsporidia</taxon>
        <taxon>Antonospora</taxon>
    </lineage>
</organism>
<dbReference type="InterPro" id="IPR003439">
    <property type="entry name" value="ABC_transporter-like_ATP-bd"/>
</dbReference>
<proteinExistence type="evidence at transcript level"/>
<protein>
    <submittedName>
        <fullName evidence="2">Putative mitochondrial ABC transporter ATM1</fullName>
    </submittedName>
</protein>
<dbReference type="SUPFAM" id="SSF52540">
    <property type="entry name" value="P-loop containing nucleoside triphosphate hydrolases"/>
    <property type="match status" value="1"/>
</dbReference>
<name>Q4VFZ8_ANTLO</name>
<dbReference type="EMBL" id="AY952291">
    <property type="protein sequence ID" value="AAY27417.1"/>
    <property type="molecule type" value="mRNA"/>
</dbReference>
<dbReference type="GO" id="GO:0016887">
    <property type="term" value="F:ATP hydrolysis activity"/>
    <property type="evidence" value="ECO:0007669"/>
    <property type="project" value="InterPro"/>
</dbReference>
<evidence type="ECO:0000259" key="1">
    <source>
        <dbReference type="Pfam" id="PF00005"/>
    </source>
</evidence>
<dbReference type="InterPro" id="IPR027417">
    <property type="entry name" value="P-loop_NTPase"/>
</dbReference>
<dbReference type="GO" id="GO:0015421">
    <property type="term" value="F:ABC-type oligopeptide transporter activity"/>
    <property type="evidence" value="ECO:0007669"/>
    <property type="project" value="TreeGrafter"/>
</dbReference>